<dbReference type="NCBIfam" id="TIGR02492">
    <property type="entry name" value="flgK_ends"/>
    <property type="match status" value="1"/>
</dbReference>
<gene>
    <name evidence="10" type="ordered locus">Dde_3152</name>
</gene>
<evidence type="ECO:0000256" key="4">
    <source>
        <dbReference type="ARBA" id="ARBA00016244"/>
    </source>
</evidence>
<proteinExistence type="inferred from homology"/>
<evidence type="ECO:0000256" key="5">
    <source>
        <dbReference type="ARBA" id="ARBA00022525"/>
    </source>
</evidence>
<accession>Q30WK0</accession>
<keyword evidence="10" id="KW-0282">Flagellum</keyword>
<comment type="subcellular location">
    <subcellularLocation>
        <location evidence="1">Bacterial flagellum</location>
    </subcellularLocation>
    <subcellularLocation>
        <location evidence="2">Secreted</location>
    </subcellularLocation>
</comment>
<dbReference type="HOGENOM" id="CLU_012762_1_3_7"/>
<protein>
    <recommendedName>
        <fullName evidence="4">Flagellar hook-associated protein 1</fullName>
    </recommendedName>
</protein>
<dbReference type="STRING" id="207559.Dde_3152"/>
<evidence type="ECO:0000259" key="9">
    <source>
        <dbReference type="Pfam" id="PF22638"/>
    </source>
</evidence>
<keyword evidence="10" id="KW-0969">Cilium</keyword>
<keyword evidence="6" id="KW-0975">Bacterial flagellum</keyword>
<dbReference type="Pfam" id="PF06429">
    <property type="entry name" value="Flg_bbr_C"/>
    <property type="match status" value="1"/>
</dbReference>
<dbReference type="GO" id="GO:0005576">
    <property type="term" value="C:extracellular region"/>
    <property type="evidence" value="ECO:0007669"/>
    <property type="project" value="UniProtKB-SubCell"/>
</dbReference>
<dbReference type="InterPro" id="IPR019776">
    <property type="entry name" value="Flagellar_basal_body_rod_CS"/>
</dbReference>
<keyword evidence="5" id="KW-0964">Secreted</keyword>
<feature type="domain" description="Flagellar basal-body/hook protein C-terminal" evidence="8">
    <location>
        <begin position="656"/>
        <end position="693"/>
    </location>
</feature>
<feature type="domain" description="Flagellar basal body rod protein N-terminal" evidence="7">
    <location>
        <begin position="9"/>
        <end position="36"/>
    </location>
</feature>
<dbReference type="Pfam" id="PF00460">
    <property type="entry name" value="Flg_bb_rod"/>
    <property type="match status" value="1"/>
</dbReference>
<dbReference type="PROSITE" id="PS00588">
    <property type="entry name" value="FLAGELLA_BB_ROD"/>
    <property type="match status" value="1"/>
</dbReference>
<evidence type="ECO:0000256" key="1">
    <source>
        <dbReference type="ARBA" id="ARBA00004365"/>
    </source>
</evidence>
<dbReference type="AlphaFoldDB" id="Q30WK0"/>
<dbReference type="RefSeq" id="WP_011368900.1">
    <property type="nucleotide sequence ID" value="NC_007519.1"/>
</dbReference>
<dbReference type="InterPro" id="IPR010930">
    <property type="entry name" value="Flg_bb/hook_C_dom"/>
</dbReference>
<evidence type="ECO:0000256" key="6">
    <source>
        <dbReference type="ARBA" id="ARBA00023143"/>
    </source>
</evidence>
<evidence type="ECO:0000313" key="10">
    <source>
        <dbReference type="EMBL" id="ABB39946.1"/>
    </source>
</evidence>
<reference evidence="10 11" key="1">
    <citation type="journal article" date="2011" name="J. Bacteriol.">
        <title>Complete genome sequence and updated annotation of Desulfovibrio alaskensis G20.</title>
        <authorList>
            <person name="Hauser L.J."/>
            <person name="Land M.L."/>
            <person name="Brown S.D."/>
            <person name="Larimer F."/>
            <person name="Keller K.L."/>
            <person name="Rapp-Giles B.J."/>
            <person name="Price M.N."/>
            <person name="Lin M."/>
            <person name="Bruce D.C."/>
            <person name="Detter J.C."/>
            <person name="Tapia R."/>
            <person name="Han C.S."/>
            <person name="Goodwin L.A."/>
            <person name="Cheng J.F."/>
            <person name="Pitluck S."/>
            <person name="Copeland A."/>
            <person name="Lucas S."/>
            <person name="Nolan M."/>
            <person name="Lapidus A.L."/>
            <person name="Palumbo A.V."/>
            <person name="Wall J.D."/>
        </authorList>
    </citation>
    <scope>NUCLEOTIDE SEQUENCE [LARGE SCALE GENOMIC DNA]</scope>
    <source>
        <strain evidence="11">ATCC BAA 1058 / DSM 17464 / G20</strain>
    </source>
</reference>
<dbReference type="Proteomes" id="UP000002710">
    <property type="component" value="Chromosome"/>
</dbReference>
<evidence type="ECO:0000259" key="8">
    <source>
        <dbReference type="Pfam" id="PF06429"/>
    </source>
</evidence>
<dbReference type="PANTHER" id="PTHR30033:SF1">
    <property type="entry name" value="FLAGELLAR HOOK-ASSOCIATED PROTEIN 1"/>
    <property type="match status" value="1"/>
</dbReference>
<dbReference type="InterPro" id="IPR002371">
    <property type="entry name" value="FlgK"/>
</dbReference>
<dbReference type="PANTHER" id="PTHR30033">
    <property type="entry name" value="FLAGELLAR HOOK-ASSOCIATED PROTEIN 1"/>
    <property type="match status" value="1"/>
</dbReference>
<keyword evidence="11" id="KW-1185">Reference proteome</keyword>
<dbReference type="PRINTS" id="PR01005">
    <property type="entry name" value="FLGHOOKAP1"/>
</dbReference>
<evidence type="ECO:0000259" key="7">
    <source>
        <dbReference type="Pfam" id="PF00460"/>
    </source>
</evidence>
<dbReference type="EMBL" id="CP000112">
    <property type="protein sequence ID" value="ABB39946.1"/>
    <property type="molecule type" value="Genomic_DNA"/>
</dbReference>
<dbReference type="eggNOG" id="COG1749">
    <property type="taxonomic scope" value="Bacteria"/>
</dbReference>
<dbReference type="KEGG" id="dde:Dde_3152"/>
<dbReference type="eggNOG" id="COG1256">
    <property type="taxonomic scope" value="Bacteria"/>
</dbReference>
<dbReference type="SUPFAM" id="SSF64518">
    <property type="entry name" value="Phase 1 flagellin"/>
    <property type="match status" value="1"/>
</dbReference>
<dbReference type="InterPro" id="IPR053927">
    <property type="entry name" value="FlgK_helical"/>
</dbReference>
<feature type="domain" description="Flagellar hook-associated protein FlgK helical" evidence="9">
    <location>
        <begin position="375"/>
        <end position="425"/>
    </location>
</feature>
<dbReference type="GO" id="GO:0009424">
    <property type="term" value="C:bacterial-type flagellum hook"/>
    <property type="evidence" value="ECO:0007669"/>
    <property type="project" value="InterPro"/>
</dbReference>
<feature type="domain" description="Flagellar hook-associated protein FlgK helical" evidence="9">
    <location>
        <begin position="94"/>
        <end position="299"/>
    </location>
</feature>
<organism evidence="10 11">
    <name type="scientific">Oleidesulfovibrio alaskensis (strain ATCC BAA-1058 / DSM 17464 / G20)</name>
    <name type="common">Desulfovibrio alaskensis</name>
    <dbReference type="NCBI Taxonomy" id="207559"/>
    <lineage>
        <taxon>Bacteria</taxon>
        <taxon>Pseudomonadati</taxon>
        <taxon>Thermodesulfobacteriota</taxon>
        <taxon>Desulfovibrionia</taxon>
        <taxon>Desulfovibrionales</taxon>
        <taxon>Desulfovibrionaceae</taxon>
        <taxon>Oleidesulfovibrio</taxon>
    </lineage>
</organism>
<sequence>MTLNSLLSVGKDALFASQSAIQTTGNNIANVNTPGYSRQAVRFEAKTPIDWKPGQMGTGVKAAEVFRYFNTFIEQEYHDHFATEQRWKAQHQMLQSVESLFNESNSKGINAALSQFFTDWQQLAQRPDDKATREALLAHTQSLTSLINSTADSMNQLEHQMDEYIRQDVDKANKLIKDIAELNRSIQVHDIPGSNNANTLLDQRNQMVRELAAIMDVDVIDRGSGDFVVNTKAGHTLVDGEESFELKFEGPKTSAVVKGVPPFDGEIVFEGSSAREYTLEIVSGGAVGGGATFKVSYDGGRTWLTDETTGLPKEFQANAQTGKVHVDGLDIYFNAGANDLAAGDEFTIVPKSGLYWVRPTTEPLNITPMAFAEGGDNPRRLVGGTLAGYFSFRDANLGKYQEKLDAFSRELAWQVNYLHSQGAGLGHLDYTRGGDSVNDPALALGDASSGLSYFDKLKSGNLTMYFFDSATGELASGASFGPLDFGGGANFDPSVHTLDDVVNAINTSWGGYVTASIADNQLVLDAADGYQFGFADDSTGLLAALGINTYFQGDSAVTLGMRPEVLADVSRINAGRINGGGEANVGDNDTATAISGLATKKLDIPTSYEQGRNQSLSEYFNTISANVGSDTAQAKFGSDFYGTLADDLSARQDSVAGVNLDEEMSSLVKFQHSYKAAAKLVTTADEMLQVLLGLKQ</sequence>
<dbReference type="GO" id="GO:0005198">
    <property type="term" value="F:structural molecule activity"/>
    <property type="evidence" value="ECO:0007669"/>
    <property type="project" value="InterPro"/>
</dbReference>
<evidence type="ECO:0000256" key="3">
    <source>
        <dbReference type="ARBA" id="ARBA00009677"/>
    </source>
</evidence>
<evidence type="ECO:0000313" key="11">
    <source>
        <dbReference type="Proteomes" id="UP000002710"/>
    </source>
</evidence>
<keyword evidence="10" id="KW-0966">Cell projection</keyword>
<name>Q30WK0_OLEA2</name>
<comment type="similarity">
    <text evidence="3">Belongs to the flagella basal body rod proteins family.</text>
</comment>
<dbReference type="Pfam" id="PF22638">
    <property type="entry name" value="FlgK_D1"/>
    <property type="match status" value="2"/>
</dbReference>
<dbReference type="InterPro" id="IPR001444">
    <property type="entry name" value="Flag_bb_rod_N"/>
</dbReference>
<evidence type="ECO:0000256" key="2">
    <source>
        <dbReference type="ARBA" id="ARBA00004613"/>
    </source>
</evidence>
<dbReference type="GO" id="GO:0044780">
    <property type="term" value="P:bacterial-type flagellum assembly"/>
    <property type="evidence" value="ECO:0007669"/>
    <property type="project" value="InterPro"/>
</dbReference>